<feature type="active site" description="Nucleophile" evidence="1">
    <location>
        <position position="90"/>
    </location>
</feature>
<dbReference type="Gene3D" id="3.40.1090.10">
    <property type="entry name" value="Cytosolic phospholipase A2 catalytic domain"/>
    <property type="match status" value="1"/>
</dbReference>
<keyword evidence="1" id="KW-0443">Lipid metabolism</keyword>
<dbReference type="GO" id="GO:0016042">
    <property type="term" value="P:lipid catabolic process"/>
    <property type="evidence" value="ECO:0007669"/>
    <property type="project" value="UniProtKB-UniRule"/>
</dbReference>
<protein>
    <submittedName>
        <fullName evidence="2">Patatin</fullName>
    </submittedName>
</protein>
<dbReference type="Proteomes" id="UP000239239">
    <property type="component" value="Unassembled WGS sequence"/>
</dbReference>
<dbReference type="EMBL" id="PQWY01000016">
    <property type="protein sequence ID" value="PPK29852.1"/>
    <property type="molecule type" value="Genomic_DNA"/>
</dbReference>
<proteinExistence type="predicted"/>
<dbReference type="InterPro" id="IPR002641">
    <property type="entry name" value="PNPLA_dom"/>
</dbReference>
<accession>A0A2S6EXE0</accession>
<reference evidence="2 3" key="1">
    <citation type="submission" date="2018-02" db="EMBL/GenBank/DDBJ databases">
        <title>Draft genome sequences of four Legionella pneumophila clinical strains isolated in Ontario.</title>
        <authorList>
            <person name="Fortuna A."/>
            <person name="Ramnarine R."/>
            <person name="Li A."/>
            <person name="Frantz C."/>
            <person name="Mallo G."/>
        </authorList>
    </citation>
    <scope>NUCLEOTIDE SEQUENCE [LARGE SCALE GENOMIC DNA]</scope>
    <source>
        <strain evidence="2 3">LG61</strain>
    </source>
</reference>
<dbReference type="PANTHER" id="PTHR46394:SF1">
    <property type="entry name" value="PNPLA DOMAIN-CONTAINING PROTEIN"/>
    <property type="match status" value="1"/>
</dbReference>
<keyword evidence="1" id="KW-0442">Lipid degradation</keyword>
<organism evidence="2 3">
    <name type="scientific">Legionella pneumophila</name>
    <dbReference type="NCBI Taxonomy" id="446"/>
    <lineage>
        <taxon>Bacteria</taxon>
        <taxon>Pseudomonadati</taxon>
        <taxon>Pseudomonadota</taxon>
        <taxon>Gammaproteobacteria</taxon>
        <taxon>Legionellales</taxon>
        <taxon>Legionellaceae</taxon>
        <taxon>Legionella</taxon>
    </lineage>
</organism>
<comment type="caution">
    <text evidence="1">Lacks conserved residue(s) required for the propagation of feature annotation.</text>
</comment>
<feature type="short sequence motif" description="GXSXG" evidence="1">
    <location>
        <begin position="88"/>
        <end position="92"/>
    </location>
</feature>
<dbReference type="InterPro" id="IPR052580">
    <property type="entry name" value="Lipid_Hydrolase"/>
</dbReference>
<dbReference type="AlphaFoldDB" id="A0A2S6EXE0"/>
<dbReference type="CDD" id="cd07207">
    <property type="entry name" value="Pat_ExoU_VipD_like"/>
    <property type="match status" value="1"/>
</dbReference>
<evidence type="ECO:0000313" key="3">
    <source>
        <dbReference type="Proteomes" id="UP000239239"/>
    </source>
</evidence>
<dbReference type="SUPFAM" id="SSF52151">
    <property type="entry name" value="FabD/lysophospholipase-like"/>
    <property type="match status" value="1"/>
</dbReference>
<dbReference type="PANTHER" id="PTHR46394">
    <property type="entry name" value="ANNEXIN"/>
    <property type="match status" value="1"/>
</dbReference>
<dbReference type="RefSeq" id="WP_027227450.1">
    <property type="nucleotide sequence ID" value="NZ_CP017601.1"/>
</dbReference>
<feature type="short sequence motif" description="DGA/G" evidence="1">
    <location>
        <begin position="262"/>
        <end position="264"/>
    </location>
</feature>
<comment type="caution">
    <text evidence="2">The sequence shown here is derived from an EMBL/GenBank/DDBJ whole genome shotgun (WGS) entry which is preliminary data.</text>
</comment>
<keyword evidence="1" id="KW-0378">Hydrolase</keyword>
<dbReference type="InterPro" id="IPR016035">
    <property type="entry name" value="Acyl_Trfase/lysoPLipase"/>
</dbReference>
<gene>
    <name evidence="2" type="ORF">C3928_12400</name>
</gene>
<dbReference type="PROSITE" id="PS51635">
    <property type="entry name" value="PNPLA"/>
    <property type="match status" value="1"/>
</dbReference>
<feature type="active site" description="Proton acceptor" evidence="1">
    <location>
        <position position="262"/>
    </location>
</feature>
<name>A0A2S6EXE0_LEGPN</name>
<evidence type="ECO:0000313" key="2">
    <source>
        <dbReference type="EMBL" id="PPK29852.1"/>
    </source>
</evidence>
<dbReference type="GO" id="GO:0016787">
    <property type="term" value="F:hydrolase activity"/>
    <property type="evidence" value="ECO:0007669"/>
    <property type="project" value="UniProtKB-UniRule"/>
</dbReference>
<sequence length="665" mass="75835">MKTKQEVSQQDKSKDSKSSTPPQTKETWLLSDTLNITFDSYDFSISVTEQAPLPYRIVFSGGGSRILAHIGALDELNRHGLQFTEFSGSSAGAMVAAFAYLGYNCSEIKQIISWFNEDKLLDSPLIFNFNNIKQIFNKGGLSSAKLMRQAANYVILKKVMDIISDEKFKARFTTRQDFLEENICRCPENITFQTLARIKKICPECELGEKLFITGTNLSTQKHEVFSIDTTPSMALADAIIISANLPIAFERICYQGNVYSDGGISNNLPAHCFSEKGHKTTFLKHKDDVDFSVLALQFDNGLEENALYSQNPIPKWSWLSNTFYSLITGHPNVTENWHEDLQILRRHAHQSILIKTPSIALTNLTLSQDTKEALIESGRTAARTYLDHHEFYTDTYGNIRRNECLYEKFQKPEELLDYCIQQGHVELLKKIKQAISDSQYLEKGYKHYLCELCENFLPPQLKCSKEDPGIEQPENKLEKETIICKRDNNKGLGCSITFFGTHSSLVKTLNQDSPELKIKLFTGLYPILIQNWQNLCPVSGISGVLNSIRMSLLEISSTDACIKTLINKLNEIEIGHFLIFVFKAALKNYDKNDFILLLKNLKHLHHSIELIRNKPFHSDDRFYGQWNFEGHDPKRILEFLKSDDISGLMTILEDKKALPYNKPN</sequence>
<dbReference type="OrthoDB" id="5290098at2"/>
<dbReference type="Pfam" id="PF01734">
    <property type="entry name" value="Patatin"/>
    <property type="match status" value="1"/>
</dbReference>
<evidence type="ECO:0000256" key="1">
    <source>
        <dbReference type="PROSITE-ProRule" id="PRU01161"/>
    </source>
</evidence>